<evidence type="ECO:0000256" key="1">
    <source>
        <dbReference type="SAM" id="MobiDB-lite"/>
    </source>
</evidence>
<evidence type="ECO:0000313" key="3">
    <source>
        <dbReference type="Proteomes" id="UP000236319"/>
    </source>
</evidence>
<dbReference type="RefSeq" id="XP_028868129.1">
    <property type="nucleotide sequence ID" value="XM_029012296.1"/>
</dbReference>
<dbReference type="EMBL" id="BDSA01000003">
    <property type="protein sequence ID" value="GBE61886.1"/>
    <property type="molecule type" value="Genomic_DNA"/>
</dbReference>
<feature type="region of interest" description="Disordered" evidence="1">
    <location>
        <begin position="98"/>
        <end position="163"/>
    </location>
</feature>
<name>A0A2H6KFW9_9APIC</name>
<dbReference type="Proteomes" id="UP000236319">
    <property type="component" value="Unassembled WGS sequence"/>
</dbReference>
<proteinExistence type="predicted"/>
<comment type="caution">
    <text evidence="2">The sequence shown here is derived from an EMBL/GenBank/DDBJ whole genome shotgun (WGS) entry which is preliminary data.</text>
</comment>
<dbReference type="AlphaFoldDB" id="A0A2H6KFW9"/>
<dbReference type="VEuPathDB" id="PiroplasmaDB:BOVATA_033790"/>
<gene>
    <name evidence="2" type="ORF">BOVATA_033790</name>
</gene>
<reference evidence="2 3" key="1">
    <citation type="journal article" date="2017" name="BMC Genomics">
        <title>Whole-genome assembly of Babesia ovata and comparative genomics between closely related pathogens.</title>
        <authorList>
            <person name="Yamagishi J."/>
            <person name="Asada M."/>
            <person name="Hakimi H."/>
            <person name="Tanaka T.Q."/>
            <person name="Sugimoto C."/>
            <person name="Kawazu S."/>
        </authorList>
    </citation>
    <scope>NUCLEOTIDE SEQUENCE [LARGE SCALE GENOMIC DNA]</scope>
    <source>
        <strain evidence="2 3">Miyake</strain>
    </source>
</reference>
<keyword evidence="3" id="KW-1185">Reference proteome</keyword>
<dbReference type="OrthoDB" id="365874at2759"/>
<feature type="compositionally biased region" description="Basic and acidic residues" evidence="1">
    <location>
        <begin position="14"/>
        <end position="25"/>
    </location>
</feature>
<evidence type="ECO:0008006" key="4">
    <source>
        <dbReference type="Google" id="ProtNLM"/>
    </source>
</evidence>
<sequence>MAKLTRIVKKILLKDAPERDARRPEPAPPPSVESLATRGLAQPTVDFSNLPIIDDHELQMRAKAKSLVKVSRKGSGIAKERTTASKFKTTVVRPKVKNAGASSKAVLPAPAEAADSDSDAPLPVKKSAGGAKQATKTKAKAAAPSTRVIKSDSRGKRKREARKEMWRRKYDFSNEAKRLVTAFHDEDKHGPALANLSGLKGEVSSLERMMQSAPPAARESAKPSSKRLLRAKIRNKAMLQAAMKNT</sequence>
<feature type="region of interest" description="Disordered" evidence="1">
    <location>
        <begin position="14"/>
        <end position="40"/>
    </location>
</feature>
<organism evidence="2 3">
    <name type="scientific">Babesia ovata</name>
    <dbReference type="NCBI Taxonomy" id="189622"/>
    <lineage>
        <taxon>Eukaryota</taxon>
        <taxon>Sar</taxon>
        <taxon>Alveolata</taxon>
        <taxon>Apicomplexa</taxon>
        <taxon>Aconoidasida</taxon>
        <taxon>Piroplasmida</taxon>
        <taxon>Babesiidae</taxon>
        <taxon>Babesia</taxon>
    </lineage>
</organism>
<accession>A0A2H6KFW9</accession>
<protein>
    <recommendedName>
        <fullName evidence="4">Ribosome biogenesis protein SLX9</fullName>
    </recommendedName>
</protein>
<dbReference type="GeneID" id="39875656"/>
<feature type="compositionally biased region" description="Low complexity" evidence="1">
    <location>
        <begin position="107"/>
        <end position="143"/>
    </location>
</feature>
<evidence type="ECO:0000313" key="2">
    <source>
        <dbReference type="EMBL" id="GBE61886.1"/>
    </source>
</evidence>